<protein>
    <submittedName>
        <fullName evidence="1">Uncharacterized protein</fullName>
    </submittedName>
</protein>
<reference evidence="2" key="1">
    <citation type="submission" date="2011-05" db="EMBL/GenBank/DDBJ databases">
        <title>Complete sequence of Desulfotomaculum ruminis DSM 2154.</title>
        <authorList>
            <person name="Lucas S."/>
            <person name="Copeland A."/>
            <person name="Lapidus A."/>
            <person name="Cheng J.-F."/>
            <person name="Goodwin L."/>
            <person name="Pitluck S."/>
            <person name="Lu M."/>
            <person name="Detter J.C."/>
            <person name="Han C."/>
            <person name="Tapia R."/>
            <person name="Land M."/>
            <person name="Hauser L."/>
            <person name="Kyrpides N."/>
            <person name="Ivanova N."/>
            <person name="Mikhailova N."/>
            <person name="Pagani I."/>
            <person name="Stams A.J.M."/>
            <person name="Plugge C.M."/>
            <person name="Muyzer G."/>
            <person name="Kuever J."/>
            <person name="Parshina S.N."/>
            <person name="Ivanova A.E."/>
            <person name="Nazina T.N."/>
            <person name="Brambilla E."/>
            <person name="Spring S."/>
            <person name="Klenk H.-P."/>
            <person name="Woyke T."/>
        </authorList>
    </citation>
    <scope>NUCLEOTIDE SEQUENCE [LARGE SCALE GENOMIC DNA]</scope>
    <source>
        <strain evidence="2">ATCC 23193 / DSM 2154 / NCIB 8452 / DL</strain>
    </source>
</reference>
<keyword evidence="2" id="KW-1185">Reference proteome</keyword>
<dbReference type="STRING" id="696281.Desru_1939"/>
<dbReference type="RefSeq" id="WP_013841959.1">
    <property type="nucleotide sequence ID" value="NC_015589.1"/>
</dbReference>
<dbReference type="HOGENOM" id="CLU_124880_0_0_9"/>
<reference evidence="1 2" key="2">
    <citation type="journal article" date="2012" name="Stand. Genomic Sci.">
        <title>Complete genome sequence of the sulfate-reducing firmicute Desulfotomaculum ruminis type strain (DL(T)).</title>
        <authorList>
            <person name="Spring S."/>
            <person name="Visser M."/>
            <person name="Lu M."/>
            <person name="Copeland A."/>
            <person name="Lapidus A."/>
            <person name="Lucas S."/>
            <person name="Cheng J.F."/>
            <person name="Han C."/>
            <person name="Tapia R."/>
            <person name="Goodwin L.A."/>
            <person name="Pitluck S."/>
            <person name="Ivanova N."/>
            <person name="Land M."/>
            <person name="Hauser L."/>
            <person name="Larimer F."/>
            <person name="Rohde M."/>
            <person name="Goker M."/>
            <person name="Detter J.C."/>
            <person name="Kyrpides N.C."/>
            <person name="Woyke T."/>
            <person name="Schaap P.J."/>
            <person name="Plugge C.M."/>
            <person name="Muyzer G."/>
            <person name="Kuever J."/>
            <person name="Pereira I.A."/>
            <person name="Parshina S.N."/>
            <person name="Bernier-Latmani R."/>
            <person name="Stams A.J."/>
            <person name="Klenk H.P."/>
        </authorList>
    </citation>
    <scope>NUCLEOTIDE SEQUENCE [LARGE SCALE GENOMIC DNA]</scope>
    <source>
        <strain evidence="2">ATCC 23193 / DSM 2154 / NCIB 8452 / DL</strain>
    </source>
</reference>
<accession>F6DUQ8</accession>
<dbReference type="eggNOG" id="ENOG5032V4H">
    <property type="taxonomic scope" value="Bacteria"/>
</dbReference>
<organism evidence="1 2">
    <name type="scientific">Desulforamulus ruminis (strain ATCC 23193 / DSM 2154 / NCIMB 8452 / DL)</name>
    <name type="common">Desulfotomaculum ruminis</name>
    <dbReference type="NCBI Taxonomy" id="696281"/>
    <lineage>
        <taxon>Bacteria</taxon>
        <taxon>Bacillati</taxon>
        <taxon>Bacillota</taxon>
        <taxon>Clostridia</taxon>
        <taxon>Eubacteriales</taxon>
        <taxon>Peptococcaceae</taxon>
        <taxon>Desulforamulus</taxon>
    </lineage>
</organism>
<proteinExistence type="predicted"/>
<dbReference type="KEGG" id="dru:Desru_1939"/>
<evidence type="ECO:0000313" key="1">
    <source>
        <dbReference type="EMBL" id="AEG60196.1"/>
    </source>
</evidence>
<dbReference type="Proteomes" id="UP000009234">
    <property type="component" value="Chromosome"/>
</dbReference>
<sequence>MQWHGLKLPVIFLAFVCGLALAFGGQWGYQEFTFQKPLNKVLAENNLVKDFKVEEKENRSVVQVTLSGNEGNLMTAYQELNQLTSQVMGKKPFVLEIVSNPDPSLEQAYYESHFVIYQAQVAGNFPEVARKVEETAQKYGAEGKVYVDEHNLYIQISEPDGHYLNKIIPRYGGQDQIATLQGGGPVAQGN</sequence>
<evidence type="ECO:0000313" key="2">
    <source>
        <dbReference type="Proteomes" id="UP000009234"/>
    </source>
</evidence>
<name>F6DUQ8_DESRL</name>
<dbReference type="EMBL" id="CP002780">
    <property type="protein sequence ID" value="AEG60196.1"/>
    <property type="molecule type" value="Genomic_DNA"/>
</dbReference>
<gene>
    <name evidence="1" type="ordered locus">Desru_1939</name>
</gene>
<dbReference type="OrthoDB" id="1722928at2"/>
<dbReference type="AlphaFoldDB" id="F6DUQ8"/>